<dbReference type="Proteomes" id="UP001203579">
    <property type="component" value="Unassembled WGS sequence"/>
</dbReference>
<name>A0ABT0T5Z3_9CORY</name>
<evidence type="ECO:0000256" key="1">
    <source>
        <dbReference type="SAM" id="MobiDB-lite"/>
    </source>
</evidence>
<sequence length="54" mass="5956">MTKNYLDSPSKKPLDSVSKNSIDITGLGNVREAMGNPFVNSWEEDLSPKDNPFA</sequence>
<accession>A0ABT0T5Z3</accession>
<reference evidence="2 3" key="1">
    <citation type="submission" date="2022-05" db="EMBL/GenBank/DDBJ databases">
        <title>Corynebacterium sp. B5-R-101 sp. nov., isolated from human feces.</title>
        <authorList>
            <person name="Shamsuzzaman M."/>
            <person name="Dahal R.H."/>
        </authorList>
    </citation>
    <scope>NUCLEOTIDE SEQUENCE [LARGE SCALE GENOMIC DNA]</scope>
    <source>
        <strain evidence="2 3">B5-R-101</strain>
    </source>
</reference>
<comment type="caution">
    <text evidence="2">The sequence shown here is derived from an EMBL/GenBank/DDBJ whole genome shotgun (WGS) entry which is preliminary data.</text>
</comment>
<gene>
    <name evidence="2" type="ORF">M5J06_00005</name>
</gene>
<organism evidence="2 3">
    <name type="scientific">Corynebacterium intestinale</name>
    <dbReference type="NCBI Taxonomy" id="2943492"/>
    <lineage>
        <taxon>Bacteria</taxon>
        <taxon>Bacillati</taxon>
        <taxon>Actinomycetota</taxon>
        <taxon>Actinomycetes</taxon>
        <taxon>Mycobacteriales</taxon>
        <taxon>Corynebacteriaceae</taxon>
        <taxon>Corynebacterium</taxon>
    </lineage>
</organism>
<dbReference type="EMBL" id="JAMKFF010000001">
    <property type="protein sequence ID" value="MCL8492524.1"/>
    <property type="molecule type" value="Genomic_DNA"/>
</dbReference>
<evidence type="ECO:0000313" key="2">
    <source>
        <dbReference type="EMBL" id="MCL8492524.1"/>
    </source>
</evidence>
<keyword evidence="3" id="KW-1185">Reference proteome</keyword>
<dbReference type="RefSeq" id="WP_250223640.1">
    <property type="nucleotide sequence ID" value="NZ_JAMFTR010000001.1"/>
</dbReference>
<proteinExistence type="predicted"/>
<feature type="region of interest" description="Disordered" evidence="1">
    <location>
        <begin position="1"/>
        <end position="20"/>
    </location>
</feature>
<protein>
    <submittedName>
        <fullName evidence="2">Uncharacterized protein</fullName>
    </submittedName>
</protein>
<evidence type="ECO:0000313" key="3">
    <source>
        <dbReference type="Proteomes" id="UP001203579"/>
    </source>
</evidence>